<evidence type="ECO:0000313" key="1">
    <source>
        <dbReference type="EMBL" id="GCB78262.1"/>
    </source>
</evidence>
<evidence type="ECO:0000313" key="2">
    <source>
        <dbReference type="Proteomes" id="UP000288216"/>
    </source>
</evidence>
<dbReference type="AlphaFoldDB" id="A0A401PYR2"/>
<proteinExistence type="predicted"/>
<dbReference type="EMBL" id="BFAA01015710">
    <property type="protein sequence ID" value="GCB78262.1"/>
    <property type="molecule type" value="Genomic_DNA"/>
</dbReference>
<comment type="caution">
    <text evidence="1">The sequence shown here is derived from an EMBL/GenBank/DDBJ whole genome shotgun (WGS) entry which is preliminary data.</text>
</comment>
<protein>
    <submittedName>
        <fullName evidence="1">Uncharacterized protein</fullName>
    </submittedName>
</protein>
<keyword evidence="2" id="KW-1185">Reference proteome</keyword>
<dbReference type="Proteomes" id="UP000288216">
    <property type="component" value="Unassembled WGS sequence"/>
</dbReference>
<gene>
    <name evidence="1" type="ORF">scyTo_0020085</name>
</gene>
<sequence>MMTGVSEARSICASVDGMKRRSNKVQDSIATFDEIEKSNTDELLIGRTMDTNLSETTEAVQCCFEFVNGSCPKATRSNGLRL</sequence>
<accession>A0A401PYR2</accession>
<reference evidence="1 2" key="1">
    <citation type="journal article" date="2018" name="Nat. Ecol. Evol.">
        <title>Shark genomes provide insights into elasmobranch evolution and the origin of vertebrates.</title>
        <authorList>
            <person name="Hara Y"/>
            <person name="Yamaguchi K"/>
            <person name="Onimaru K"/>
            <person name="Kadota M"/>
            <person name="Koyanagi M"/>
            <person name="Keeley SD"/>
            <person name="Tatsumi K"/>
            <person name="Tanaka K"/>
            <person name="Motone F"/>
            <person name="Kageyama Y"/>
            <person name="Nozu R"/>
            <person name="Adachi N"/>
            <person name="Nishimura O"/>
            <person name="Nakagawa R"/>
            <person name="Tanegashima C"/>
            <person name="Kiyatake I"/>
            <person name="Matsumoto R"/>
            <person name="Murakumo K"/>
            <person name="Nishida K"/>
            <person name="Terakita A"/>
            <person name="Kuratani S"/>
            <person name="Sato K"/>
            <person name="Hyodo S Kuraku.S."/>
        </authorList>
    </citation>
    <scope>NUCLEOTIDE SEQUENCE [LARGE SCALE GENOMIC DNA]</scope>
</reference>
<name>A0A401PYR2_SCYTO</name>
<organism evidence="1 2">
    <name type="scientific">Scyliorhinus torazame</name>
    <name type="common">Cloudy catshark</name>
    <name type="synonym">Catulus torazame</name>
    <dbReference type="NCBI Taxonomy" id="75743"/>
    <lineage>
        <taxon>Eukaryota</taxon>
        <taxon>Metazoa</taxon>
        <taxon>Chordata</taxon>
        <taxon>Craniata</taxon>
        <taxon>Vertebrata</taxon>
        <taxon>Chondrichthyes</taxon>
        <taxon>Elasmobranchii</taxon>
        <taxon>Galeomorphii</taxon>
        <taxon>Galeoidea</taxon>
        <taxon>Carcharhiniformes</taxon>
        <taxon>Scyliorhinidae</taxon>
        <taxon>Scyliorhinus</taxon>
    </lineage>
</organism>